<evidence type="ECO:0000256" key="1">
    <source>
        <dbReference type="SAM" id="MobiDB-lite"/>
    </source>
</evidence>
<dbReference type="EMBL" id="JAWJZI010000009">
    <property type="protein sequence ID" value="MDV5171002.1"/>
    <property type="molecule type" value="Genomic_DNA"/>
</dbReference>
<sequence>MSNFYHGPEPGRRRRSQLRRPRRTLTHLTTAAGSDLLSGSFAMPESESAAPTPHPTLTPLSNLYLQHG</sequence>
<name>A0ABU3ZLK7_9GAMM</name>
<organism evidence="2 3">
    <name type="scientific">Photobacterium rosenbergii</name>
    <dbReference type="NCBI Taxonomy" id="294936"/>
    <lineage>
        <taxon>Bacteria</taxon>
        <taxon>Pseudomonadati</taxon>
        <taxon>Pseudomonadota</taxon>
        <taxon>Gammaproteobacteria</taxon>
        <taxon>Vibrionales</taxon>
        <taxon>Vibrionaceae</taxon>
        <taxon>Photobacterium</taxon>
    </lineage>
</organism>
<accession>A0ABU3ZLK7</accession>
<keyword evidence="3" id="KW-1185">Reference proteome</keyword>
<proteinExistence type="predicted"/>
<feature type="compositionally biased region" description="Basic residues" evidence="1">
    <location>
        <begin position="12"/>
        <end position="25"/>
    </location>
</feature>
<dbReference type="RefSeq" id="WP_317523816.1">
    <property type="nucleotide sequence ID" value="NZ_JAWJZI010000009.1"/>
</dbReference>
<reference evidence="2 3" key="1">
    <citation type="submission" date="2023-10" db="EMBL/GenBank/DDBJ databases">
        <title>Marine bacteria isolated from horseshoe crab.</title>
        <authorList>
            <person name="Cheng T.H."/>
        </authorList>
    </citation>
    <scope>NUCLEOTIDE SEQUENCE [LARGE SCALE GENOMIC DNA]</scope>
    <source>
        <strain evidence="2 3">HSC6</strain>
    </source>
</reference>
<evidence type="ECO:0000313" key="2">
    <source>
        <dbReference type="EMBL" id="MDV5171002.1"/>
    </source>
</evidence>
<evidence type="ECO:0000313" key="3">
    <source>
        <dbReference type="Proteomes" id="UP001186452"/>
    </source>
</evidence>
<comment type="caution">
    <text evidence="2">The sequence shown here is derived from an EMBL/GenBank/DDBJ whole genome shotgun (WGS) entry which is preliminary data.</text>
</comment>
<feature type="region of interest" description="Disordered" evidence="1">
    <location>
        <begin position="1"/>
        <end position="68"/>
    </location>
</feature>
<protein>
    <submittedName>
        <fullName evidence="2">Uncharacterized protein</fullName>
    </submittedName>
</protein>
<dbReference type="Proteomes" id="UP001186452">
    <property type="component" value="Unassembled WGS sequence"/>
</dbReference>
<gene>
    <name evidence="2" type="ORF">R2X38_18560</name>
</gene>